<proteinExistence type="predicted"/>
<keyword evidence="2" id="KW-1003">Cell membrane</keyword>
<dbReference type="InterPro" id="IPR043428">
    <property type="entry name" value="LivM-like"/>
</dbReference>
<evidence type="ECO:0000256" key="6">
    <source>
        <dbReference type="SAM" id="Phobius"/>
    </source>
</evidence>
<feature type="transmembrane region" description="Helical" evidence="6">
    <location>
        <begin position="86"/>
        <end position="104"/>
    </location>
</feature>
<evidence type="ECO:0000256" key="5">
    <source>
        <dbReference type="ARBA" id="ARBA00023136"/>
    </source>
</evidence>
<dbReference type="PANTHER" id="PTHR30482:SF10">
    <property type="entry name" value="HIGH-AFFINITY BRANCHED-CHAIN AMINO ACID TRANSPORT PROTEIN BRAE"/>
    <property type="match status" value="1"/>
</dbReference>
<evidence type="ECO:0000313" key="7">
    <source>
        <dbReference type="EMBL" id="HHK67588.1"/>
    </source>
</evidence>
<comment type="subcellular location">
    <subcellularLocation>
        <location evidence="1">Cell membrane</location>
        <topology evidence="1">Multi-pass membrane protein</topology>
    </subcellularLocation>
</comment>
<sequence>MKDIEIHWTALAVMGVVLASFPQILPPYYLTFISYLLIYSIIGLSVNLLLRNAGLVSIGHAAFFTVGAYTVAALNVYMGVFSVDLLILAGLIASAAASLLIGSVSCRHTRLYFAILTVSLAEVIHVILHWVYGASGLALPLVVSDEKTTLLWISFSRTSRLDFLRNGYYYYILGCFLASAAFLYLVQRSPLSITLNASKQNEERLISMGTDIYRLRTISFTISGTLTGLAGALWTPLSGLVDPHMIHWDISIQYLAYAVVGGSSFLGPVLGAFIVNASMEVFTIYTLQWRFLLGLFLVCIVLLLKGGISDMLVRIYTSQAKPSASKSLVS</sequence>
<feature type="transmembrane region" description="Helical" evidence="6">
    <location>
        <begin position="7"/>
        <end position="26"/>
    </location>
</feature>
<evidence type="ECO:0000256" key="1">
    <source>
        <dbReference type="ARBA" id="ARBA00004651"/>
    </source>
</evidence>
<keyword evidence="3 6" id="KW-0812">Transmembrane</keyword>
<accession>A0A7C5QC40</accession>
<reference evidence="7" key="1">
    <citation type="journal article" date="2020" name="mSystems">
        <title>Genome- and Community-Level Interaction Insights into Carbon Utilization and Element Cycling Functions of Hydrothermarchaeota in Hydrothermal Sediment.</title>
        <authorList>
            <person name="Zhou Z."/>
            <person name="Liu Y."/>
            <person name="Xu W."/>
            <person name="Pan J."/>
            <person name="Luo Z.H."/>
            <person name="Li M."/>
        </authorList>
    </citation>
    <scope>NUCLEOTIDE SEQUENCE [LARGE SCALE GENOMIC DNA]</scope>
    <source>
        <strain evidence="7">SpSt-1056</strain>
    </source>
</reference>
<dbReference type="GO" id="GO:0005886">
    <property type="term" value="C:plasma membrane"/>
    <property type="evidence" value="ECO:0007669"/>
    <property type="project" value="UniProtKB-SubCell"/>
</dbReference>
<organism evidence="7">
    <name type="scientific">Caldiarchaeum subterraneum</name>
    <dbReference type="NCBI Taxonomy" id="311458"/>
    <lineage>
        <taxon>Archaea</taxon>
        <taxon>Nitrososphaerota</taxon>
        <taxon>Candidatus Caldarchaeales</taxon>
        <taxon>Candidatus Caldarchaeaceae</taxon>
        <taxon>Candidatus Caldarchaeum</taxon>
    </lineage>
</organism>
<evidence type="ECO:0000256" key="2">
    <source>
        <dbReference type="ARBA" id="ARBA00022475"/>
    </source>
</evidence>
<dbReference type="CDD" id="cd06581">
    <property type="entry name" value="TM_PBP1_LivM_like"/>
    <property type="match status" value="1"/>
</dbReference>
<feature type="transmembrane region" description="Helical" evidence="6">
    <location>
        <begin position="62"/>
        <end position="80"/>
    </location>
</feature>
<name>A0A7C5QC40_CALS0</name>
<feature type="transmembrane region" description="Helical" evidence="6">
    <location>
        <begin position="254"/>
        <end position="275"/>
    </location>
</feature>
<feature type="transmembrane region" description="Helical" evidence="6">
    <location>
        <begin position="32"/>
        <end position="50"/>
    </location>
</feature>
<feature type="transmembrane region" description="Helical" evidence="6">
    <location>
        <begin position="111"/>
        <end position="132"/>
    </location>
</feature>
<evidence type="ECO:0000256" key="4">
    <source>
        <dbReference type="ARBA" id="ARBA00022989"/>
    </source>
</evidence>
<feature type="transmembrane region" description="Helical" evidence="6">
    <location>
        <begin position="213"/>
        <end position="234"/>
    </location>
</feature>
<comment type="caution">
    <text evidence="7">The sequence shown here is derived from an EMBL/GenBank/DDBJ whole genome shotgun (WGS) entry which is preliminary data.</text>
</comment>
<dbReference type="Pfam" id="PF02653">
    <property type="entry name" value="BPD_transp_2"/>
    <property type="match status" value="1"/>
</dbReference>
<keyword evidence="5 6" id="KW-0472">Membrane</keyword>
<gene>
    <name evidence="7" type="ORF">ENM11_00315</name>
</gene>
<feature type="transmembrane region" description="Helical" evidence="6">
    <location>
        <begin position="287"/>
        <end position="308"/>
    </location>
</feature>
<feature type="transmembrane region" description="Helical" evidence="6">
    <location>
        <begin position="168"/>
        <end position="186"/>
    </location>
</feature>
<dbReference type="PANTHER" id="PTHR30482">
    <property type="entry name" value="HIGH-AFFINITY BRANCHED-CHAIN AMINO ACID TRANSPORT SYSTEM PERMEASE"/>
    <property type="match status" value="1"/>
</dbReference>
<protein>
    <submittedName>
        <fullName evidence="7">Branched-chain amino acid ABC transporter permease</fullName>
    </submittedName>
</protein>
<dbReference type="EMBL" id="DRWN01000004">
    <property type="protein sequence ID" value="HHK67588.1"/>
    <property type="molecule type" value="Genomic_DNA"/>
</dbReference>
<keyword evidence="4 6" id="KW-1133">Transmembrane helix</keyword>
<evidence type="ECO:0000256" key="3">
    <source>
        <dbReference type="ARBA" id="ARBA00022692"/>
    </source>
</evidence>
<dbReference type="AlphaFoldDB" id="A0A7C5QC40"/>
<dbReference type="GO" id="GO:0015658">
    <property type="term" value="F:branched-chain amino acid transmembrane transporter activity"/>
    <property type="evidence" value="ECO:0007669"/>
    <property type="project" value="InterPro"/>
</dbReference>
<dbReference type="InterPro" id="IPR001851">
    <property type="entry name" value="ABC_transp_permease"/>
</dbReference>